<dbReference type="InterPro" id="IPR051393">
    <property type="entry name" value="ABC_transporter_permease"/>
</dbReference>
<dbReference type="EMBL" id="LR214970">
    <property type="protein sequence ID" value="VEU60577.1"/>
    <property type="molecule type" value="Genomic_DNA"/>
</dbReference>
<feature type="transmembrane region" description="Helical" evidence="7">
    <location>
        <begin position="82"/>
        <end position="99"/>
    </location>
</feature>
<keyword evidence="6 7" id="KW-0472">Membrane</keyword>
<dbReference type="Proteomes" id="UP000290942">
    <property type="component" value="Chromosome"/>
</dbReference>
<keyword evidence="4 7" id="KW-0812">Transmembrane</keyword>
<sequence length="318" mass="36874">MNKKISRNALNIFQIFLLISPLLICILLFSLVPIFLTLQKSFKYFPYSHTKSIYTYNFGNYKNIFNDSQFHHAILNTTTTTFIGSFSAMLFALMFAILIEHVISKTAKNAFLTLIYSQFFISSFAVGIAFTVFFGSKGLFYKLLGTEYHFTYGEKRLPIWVYYSLFQFWRALPFNLVLFASAINRANSKYSKLIKNDKLTLLQKIKFIYSNEIEKVFFVILFTNFIFATLLLPDAILESSFDVDLNHAHTLTSYAIKYSGGGSNPSLKYEKGYAAAFFSFIYLVFLMFIILVLRPSFIKKIINFAQKYKAKSRRKNEC</sequence>
<evidence type="ECO:0000256" key="2">
    <source>
        <dbReference type="ARBA" id="ARBA00022448"/>
    </source>
</evidence>
<dbReference type="SUPFAM" id="SSF161098">
    <property type="entry name" value="MetI-like"/>
    <property type="match status" value="1"/>
</dbReference>
<keyword evidence="2" id="KW-0813">Transport</keyword>
<dbReference type="PANTHER" id="PTHR30193:SF37">
    <property type="entry name" value="INNER MEMBRANE ABC TRANSPORTER PERMEASE PROTEIN YCJO"/>
    <property type="match status" value="1"/>
</dbReference>
<feature type="transmembrane region" description="Helical" evidence="7">
    <location>
        <begin position="12"/>
        <end position="36"/>
    </location>
</feature>
<accession>A0A449A8J4</accession>
<dbReference type="InterPro" id="IPR035906">
    <property type="entry name" value="MetI-like_sf"/>
</dbReference>
<keyword evidence="5 7" id="KW-1133">Transmembrane helix</keyword>
<proteinExistence type="predicted"/>
<reference evidence="8 9" key="1">
    <citation type="submission" date="2019-01" db="EMBL/GenBank/DDBJ databases">
        <authorList>
            <consortium name="Pathogen Informatics"/>
        </authorList>
    </citation>
    <scope>NUCLEOTIDE SEQUENCE [LARGE SCALE GENOMIC DNA]</scope>
    <source>
        <strain evidence="8 9">NCTC10122</strain>
    </source>
</reference>
<evidence type="ECO:0000256" key="7">
    <source>
        <dbReference type="SAM" id="Phobius"/>
    </source>
</evidence>
<protein>
    <submittedName>
        <fullName evidence="8">ABC-type polysaccharide transport system, permease component</fullName>
    </submittedName>
</protein>
<evidence type="ECO:0000256" key="6">
    <source>
        <dbReference type="ARBA" id="ARBA00023136"/>
    </source>
</evidence>
<dbReference type="AlphaFoldDB" id="A0A449A8J4"/>
<evidence type="ECO:0000256" key="3">
    <source>
        <dbReference type="ARBA" id="ARBA00022475"/>
    </source>
</evidence>
<evidence type="ECO:0000313" key="9">
    <source>
        <dbReference type="Proteomes" id="UP000290942"/>
    </source>
</evidence>
<evidence type="ECO:0000256" key="4">
    <source>
        <dbReference type="ARBA" id="ARBA00022692"/>
    </source>
</evidence>
<dbReference type="GO" id="GO:0005886">
    <property type="term" value="C:plasma membrane"/>
    <property type="evidence" value="ECO:0007669"/>
    <property type="project" value="UniProtKB-SubCell"/>
</dbReference>
<comment type="subcellular location">
    <subcellularLocation>
        <location evidence="1">Cell membrane</location>
        <topology evidence="1">Multi-pass membrane protein</topology>
    </subcellularLocation>
</comment>
<dbReference type="PANTHER" id="PTHR30193">
    <property type="entry name" value="ABC TRANSPORTER PERMEASE PROTEIN"/>
    <property type="match status" value="1"/>
</dbReference>
<organism evidence="8 9">
    <name type="scientific">Mycoplasmopsis bovigenitalium</name>
    <dbReference type="NCBI Taxonomy" id="2112"/>
    <lineage>
        <taxon>Bacteria</taxon>
        <taxon>Bacillati</taxon>
        <taxon>Mycoplasmatota</taxon>
        <taxon>Mycoplasmoidales</taxon>
        <taxon>Metamycoplasmataceae</taxon>
        <taxon>Mycoplasmopsis</taxon>
    </lineage>
</organism>
<feature type="transmembrane region" description="Helical" evidence="7">
    <location>
        <begin position="160"/>
        <end position="183"/>
    </location>
</feature>
<evidence type="ECO:0000256" key="1">
    <source>
        <dbReference type="ARBA" id="ARBA00004651"/>
    </source>
</evidence>
<dbReference type="Gene3D" id="1.10.3720.10">
    <property type="entry name" value="MetI-like"/>
    <property type="match status" value="1"/>
</dbReference>
<feature type="transmembrane region" description="Helical" evidence="7">
    <location>
        <begin position="111"/>
        <end position="134"/>
    </location>
</feature>
<evidence type="ECO:0000313" key="8">
    <source>
        <dbReference type="EMBL" id="VEU60577.1"/>
    </source>
</evidence>
<feature type="transmembrane region" description="Helical" evidence="7">
    <location>
        <begin position="273"/>
        <end position="293"/>
    </location>
</feature>
<keyword evidence="3" id="KW-1003">Cell membrane</keyword>
<gene>
    <name evidence="8" type="ORF">NCTC10122_00172</name>
</gene>
<name>A0A449A8J4_9BACT</name>
<evidence type="ECO:0000256" key="5">
    <source>
        <dbReference type="ARBA" id="ARBA00022989"/>
    </source>
</evidence>
<feature type="transmembrane region" description="Helical" evidence="7">
    <location>
        <begin position="216"/>
        <end position="236"/>
    </location>
</feature>